<keyword evidence="8" id="KW-0808">Transferase</keyword>
<dbReference type="SMART" id="SM00345">
    <property type="entry name" value="HTH_GNTR"/>
    <property type="match status" value="1"/>
</dbReference>
<dbReference type="Gene3D" id="3.90.1150.10">
    <property type="entry name" value="Aspartate Aminotransferase, domain 1"/>
    <property type="match status" value="1"/>
</dbReference>
<keyword evidence="8" id="KW-0032">Aminotransferase</keyword>
<dbReference type="InterPro" id="IPR004839">
    <property type="entry name" value="Aminotransferase_I/II_large"/>
</dbReference>
<dbReference type="AlphaFoldDB" id="A0A7X6B1C0"/>
<dbReference type="CDD" id="cd07377">
    <property type="entry name" value="WHTH_GntR"/>
    <property type="match status" value="1"/>
</dbReference>
<dbReference type="InterPro" id="IPR015421">
    <property type="entry name" value="PyrdxlP-dep_Trfase_major"/>
</dbReference>
<name>A0A7X6B1C0_STRMQ</name>
<keyword evidence="5" id="KW-0804">Transcription</keyword>
<dbReference type="PANTHER" id="PTHR46577">
    <property type="entry name" value="HTH-TYPE TRANSCRIPTIONAL REGULATORY PROTEIN GABR"/>
    <property type="match status" value="1"/>
</dbReference>
<organism evidence="8 9">
    <name type="scientific">Streptomyces malaysiensis</name>
    <dbReference type="NCBI Taxonomy" id="92644"/>
    <lineage>
        <taxon>Bacteria</taxon>
        <taxon>Bacillati</taxon>
        <taxon>Actinomycetota</taxon>
        <taxon>Actinomycetes</taxon>
        <taxon>Kitasatosporales</taxon>
        <taxon>Streptomycetaceae</taxon>
        <taxon>Streptomyces</taxon>
        <taxon>Streptomyces violaceusniger group</taxon>
    </lineage>
</organism>
<dbReference type="CDD" id="cd00609">
    <property type="entry name" value="AAT_like"/>
    <property type="match status" value="1"/>
</dbReference>
<evidence type="ECO:0000256" key="6">
    <source>
        <dbReference type="SAM" id="MobiDB-lite"/>
    </source>
</evidence>
<dbReference type="InterPro" id="IPR036390">
    <property type="entry name" value="WH_DNA-bd_sf"/>
</dbReference>
<dbReference type="GO" id="GO:0004069">
    <property type="term" value="F:L-aspartate:2-oxoglutarate aminotransferase activity"/>
    <property type="evidence" value="ECO:0007669"/>
    <property type="project" value="UniProtKB-EC"/>
</dbReference>
<dbReference type="InterPro" id="IPR015424">
    <property type="entry name" value="PyrdxlP-dep_Trfase"/>
</dbReference>
<evidence type="ECO:0000256" key="2">
    <source>
        <dbReference type="ARBA" id="ARBA00022898"/>
    </source>
</evidence>
<comment type="caution">
    <text evidence="8">The sequence shown here is derived from an EMBL/GenBank/DDBJ whole genome shotgun (WGS) entry which is preliminary data.</text>
</comment>
<evidence type="ECO:0000313" key="9">
    <source>
        <dbReference type="Proteomes" id="UP000536624"/>
    </source>
</evidence>
<feature type="region of interest" description="Disordered" evidence="6">
    <location>
        <begin position="66"/>
        <end position="182"/>
    </location>
</feature>
<dbReference type="EC" id="2.6.1.1" evidence="8"/>
<dbReference type="Pfam" id="PF00392">
    <property type="entry name" value="GntR"/>
    <property type="match status" value="1"/>
</dbReference>
<reference evidence="8 9" key="1">
    <citation type="submission" date="2020-02" db="EMBL/GenBank/DDBJ databases">
        <title>Streptomyces malaysiensis DSM14702 (JHCC583434, PFL_A843) Genome sequencing and assembly.</title>
        <authorList>
            <person name="Samborskyy M."/>
        </authorList>
    </citation>
    <scope>NUCLEOTIDE SEQUENCE [LARGE SCALE GENOMIC DNA]</scope>
    <source>
        <strain evidence="8 9">DSM 14702</strain>
    </source>
</reference>
<feature type="compositionally biased region" description="Low complexity" evidence="6">
    <location>
        <begin position="155"/>
        <end position="182"/>
    </location>
</feature>
<evidence type="ECO:0000256" key="5">
    <source>
        <dbReference type="ARBA" id="ARBA00023163"/>
    </source>
</evidence>
<sequence>MVSAPPLCCTAKTITTAAPASAAAQNTREGRTPVRTAEKAAVVSGSRPTTTAACEVVEVWRASVVSSGKPTTTPAATTSSPGQWRRSGTGTRSAAIAPPAISAASTTRQVVTDQGPRPVSAQAVAGKVREKAATPSTASTVPMRGADGAWGVGVPSGRRAGPPSRSPSGPSSPIPAGASPRIPARPPLTAIALLSVALSSAFMQQRSSVAELAGSLRKELNRYSPGEKLPSSRALVERHRVSPVTVSRALAALVAEGLVVTRPGAGAFRADRPPAGAPRPGDTSWQEVALSVETAGEPVPRSVDASGVLATLAAPPPGILEFNGGYLHSSLQPERALAAALARAGRRPGAWGRPPVEGLPELRAWFAREIGGPSGALGASDVLVTAGGQSALTCALRALAPPGAPVLVESPTYPGMLAAARASGLRPVPVPVDADGVRPELLADALRASGARVFVCQPLFQNPTGAMLSAERRREVLAIAREAGAFVVEDDFARRLVHEDAGPLPATLAADDPDGVVVHVCSLTKATSPSLRVGALAARGPVLERLRAIQVVDSFFVPRPLQETALELVGAPSWSRHLRHVAAELHARREALATAVRRELPALELRHVPPGGYHLWLRLPQGADEAAFASAALRAGVAVAPGRPYFSAEPPAPHVRLSFASVAGTGELAEGVRRLRIACGEVLAGG</sequence>
<dbReference type="GO" id="GO:0030170">
    <property type="term" value="F:pyridoxal phosphate binding"/>
    <property type="evidence" value="ECO:0007669"/>
    <property type="project" value="InterPro"/>
</dbReference>
<evidence type="ECO:0000256" key="3">
    <source>
        <dbReference type="ARBA" id="ARBA00023015"/>
    </source>
</evidence>
<evidence type="ECO:0000313" key="8">
    <source>
        <dbReference type="EMBL" id="NIY69725.1"/>
    </source>
</evidence>
<dbReference type="InterPro" id="IPR036388">
    <property type="entry name" value="WH-like_DNA-bd_sf"/>
</dbReference>
<gene>
    <name evidence="8" type="ORF">SMALB_7849</name>
</gene>
<dbReference type="SUPFAM" id="SSF46785">
    <property type="entry name" value="Winged helix' DNA-binding domain"/>
    <property type="match status" value="1"/>
</dbReference>
<keyword evidence="4" id="KW-0238">DNA-binding</keyword>
<feature type="domain" description="HTH gntR-type" evidence="7">
    <location>
        <begin position="206"/>
        <end position="272"/>
    </location>
</feature>
<keyword evidence="3" id="KW-0805">Transcription regulation</keyword>
<dbReference type="InterPro" id="IPR051446">
    <property type="entry name" value="HTH_trans_reg/aminotransferase"/>
</dbReference>
<dbReference type="GO" id="GO:0003700">
    <property type="term" value="F:DNA-binding transcription factor activity"/>
    <property type="evidence" value="ECO:0007669"/>
    <property type="project" value="InterPro"/>
</dbReference>
<dbReference type="Proteomes" id="UP000536624">
    <property type="component" value="Unassembled WGS sequence"/>
</dbReference>
<dbReference type="Pfam" id="PF00155">
    <property type="entry name" value="Aminotran_1_2"/>
    <property type="match status" value="1"/>
</dbReference>
<dbReference type="InterPro" id="IPR015422">
    <property type="entry name" value="PyrdxlP-dep_Trfase_small"/>
</dbReference>
<evidence type="ECO:0000259" key="7">
    <source>
        <dbReference type="PROSITE" id="PS50949"/>
    </source>
</evidence>
<dbReference type="SUPFAM" id="SSF53383">
    <property type="entry name" value="PLP-dependent transferases"/>
    <property type="match status" value="1"/>
</dbReference>
<feature type="compositionally biased region" description="Low complexity" evidence="6">
    <location>
        <begin position="70"/>
        <end position="81"/>
    </location>
</feature>
<dbReference type="GO" id="GO:0003677">
    <property type="term" value="F:DNA binding"/>
    <property type="evidence" value="ECO:0007669"/>
    <property type="project" value="UniProtKB-KW"/>
</dbReference>
<proteinExistence type="inferred from homology"/>
<accession>A0A7X6B1C0</accession>
<dbReference type="Gene3D" id="1.10.10.10">
    <property type="entry name" value="Winged helix-like DNA-binding domain superfamily/Winged helix DNA-binding domain"/>
    <property type="match status" value="1"/>
</dbReference>
<dbReference type="EMBL" id="JAALLH010000002">
    <property type="protein sequence ID" value="NIY69725.1"/>
    <property type="molecule type" value="Genomic_DNA"/>
</dbReference>
<dbReference type="PANTHER" id="PTHR46577:SF1">
    <property type="entry name" value="HTH-TYPE TRANSCRIPTIONAL REGULATORY PROTEIN GABR"/>
    <property type="match status" value="1"/>
</dbReference>
<protein>
    <submittedName>
        <fullName evidence="8">Transcriptional regulator, GntR family domain or Aspartate aminotransferase</fullName>
        <ecNumber evidence="8">2.6.1.1</ecNumber>
    </submittedName>
</protein>
<keyword evidence="2" id="KW-0663">Pyridoxal phosphate</keyword>
<comment type="similarity">
    <text evidence="1">In the C-terminal section; belongs to the class-I pyridoxal-phosphate-dependent aminotransferase family.</text>
</comment>
<evidence type="ECO:0000256" key="1">
    <source>
        <dbReference type="ARBA" id="ARBA00005384"/>
    </source>
</evidence>
<dbReference type="PROSITE" id="PS50949">
    <property type="entry name" value="HTH_GNTR"/>
    <property type="match status" value="1"/>
</dbReference>
<feature type="compositionally biased region" description="Low complexity" evidence="6">
    <location>
        <begin position="93"/>
        <end position="105"/>
    </location>
</feature>
<dbReference type="InterPro" id="IPR000524">
    <property type="entry name" value="Tscrpt_reg_HTH_GntR"/>
</dbReference>
<dbReference type="Gene3D" id="3.40.640.10">
    <property type="entry name" value="Type I PLP-dependent aspartate aminotransferase-like (Major domain)"/>
    <property type="match status" value="1"/>
</dbReference>
<evidence type="ECO:0000256" key="4">
    <source>
        <dbReference type="ARBA" id="ARBA00023125"/>
    </source>
</evidence>